<keyword evidence="3" id="KW-1185">Reference proteome</keyword>
<reference evidence="4" key="1">
    <citation type="submission" date="2017-02" db="UniProtKB">
        <authorList>
            <consortium name="WormBaseParasite"/>
        </authorList>
    </citation>
    <scope>IDENTIFICATION</scope>
</reference>
<name>A0A0M3J5B7_ANISI</name>
<protein>
    <submittedName>
        <fullName evidence="2 4">Uncharacterized protein</fullName>
    </submittedName>
</protein>
<feature type="compositionally biased region" description="Basic residues" evidence="1">
    <location>
        <begin position="331"/>
        <end position="344"/>
    </location>
</feature>
<feature type="compositionally biased region" description="Basic and acidic residues" evidence="1">
    <location>
        <begin position="354"/>
        <end position="365"/>
    </location>
</feature>
<feature type="compositionally biased region" description="Basic and acidic residues" evidence="1">
    <location>
        <begin position="94"/>
        <end position="108"/>
    </location>
</feature>
<dbReference type="WBParaSite" id="ASIM_0000274701-mRNA-1">
    <property type="protein sequence ID" value="ASIM_0000274701-mRNA-1"/>
    <property type="gene ID" value="ASIM_0000274701"/>
</dbReference>
<gene>
    <name evidence="2" type="ORF">ASIM_LOCUS2602</name>
</gene>
<evidence type="ECO:0000313" key="4">
    <source>
        <dbReference type="WBParaSite" id="ASIM_0000274701-mRNA-1"/>
    </source>
</evidence>
<proteinExistence type="predicted"/>
<organism evidence="4">
    <name type="scientific">Anisakis simplex</name>
    <name type="common">Herring worm</name>
    <dbReference type="NCBI Taxonomy" id="6269"/>
    <lineage>
        <taxon>Eukaryota</taxon>
        <taxon>Metazoa</taxon>
        <taxon>Ecdysozoa</taxon>
        <taxon>Nematoda</taxon>
        <taxon>Chromadorea</taxon>
        <taxon>Rhabditida</taxon>
        <taxon>Spirurina</taxon>
        <taxon>Ascaridomorpha</taxon>
        <taxon>Ascaridoidea</taxon>
        <taxon>Anisakidae</taxon>
        <taxon>Anisakis</taxon>
        <taxon>Anisakis simplex complex</taxon>
    </lineage>
</organism>
<reference evidence="2 3" key="2">
    <citation type="submission" date="2018-11" db="EMBL/GenBank/DDBJ databases">
        <authorList>
            <consortium name="Pathogen Informatics"/>
        </authorList>
    </citation>
    <scope>NUCLEOTIDE SEQUENCE [LARGE SCALE GENOMIC DNA]</scope>
</reference>
<evidence type="ECO:0000313" key="2">
    <source>
        <dbReference type="EMBL" id="VDK20216.1"/>
    </source>
</evidence>
<evidence type="ECO:0000313" key="3">
    <source>
        <dbReference type="Proteomes" id="UP000267096"/>
    </source>
</evidence>
<accession>A0A0M3J5B7</accession>
<feature type="region of interest" description="Disordered" evidence="1">
    <location>
        <begin position="264"/>
        <end position="365"/>
    </location>
</feature>
<feature type="region of interest" description="Disordered" evidence="1">
    <location>
        <begin position="38"/>
        <end position="60"/>
    </location>
</feature>
<evidence type="ECO:0000256" key="1">
    <source>
        <dbReference type="SAM" id="MobiDB-lite"/>
    </source>
</evidence>
<feature type="region of interest" description="Disordered" evidence="1">
    <location>
        <begin position="94"/>
        <end position="120"/>
    </location>
</feature>
<dbReference type="Proteomes" id="UP000267096">
    <property type="component" value="Unassembled WGS sequence"/>
</dbReference>
<sequence length="365" mass="41720">MRKPKPWKKNDWAVSNDDIIEKRNNINHLSRLLRVTKSPAVSSRIHREQSKRKRRKKEPPFLLRNCIKAREEWSKYETKMKQWASEQYEKKKRERKAARDALKAHNESSTESNCSSRGEHSSFEKSLFGAQEGGLLRSFYTIWNINRLKAQTATCEEAREAIEKLSQSPSVERCLTRTPNGGIKEEIIEDPSSLSWRAKRTLRILASVNRDDDDLPEHSDSEDGVEIWNRRIEALRANSALMLSATNVTNTTADNDQLMRSAHDDAEEKNGQLIASSPPPESITEKCPKTGVESAELDKSVTPGSGDQITRRLRSADRSSESTESPNKTNTPKKGRTPRRRRTKIRIETSPNENFHRIDAKESSD</sequence>
<dbReference type="EMBL" id="UYRR01003577">
    <property type="protein sequence ID" value="VDK20216.1"/>
    <property type="molecule type" value="Genomic_DNA"/>
</dbReference>
<dbReference type="OrthoDB" id="5857467at2759"/>
<dbReference type="AlphaFoldDB" id="A0A0M3J5B7"/>